<dbReference type="AlphaFoldDB" id="A0A7S1N1P0"/>
<dbReference type="EMBL" id="HBGA01006999">
    <property type="protein sequence ID" value="CAD8991434.1"/>
    <property type="molecule type" value="Transcribed_RNA"/>
</dbReference>
<proteinExistence type="predicted"/>
<dbReference type="Gene3D" id="3.60.10.10">
    <property type="entry name" value="Endonuclease/exonuclease/phosphatase"/>
    <property type="match status" value="1"/>
</dbReference>
<organism evidence="1">
    <name type="scientific">Eutreptiella gymnastica</name>
    <dbReference type="NCBI Taxonomy" id="73025"/>
    <lineage>
        <taxon>Eukaryota</taxon>
        <taxon>Discoba</taxon>
        <taxon>Euglenozoa</taxon>
        <taxon>Euglenida</taxon>
        <taxon>Spirocuta</taxon>
        <taxon>Euglenophyceae</taxon>
        <taxon>Eutreptiales</taxon>
        <taxon>Eutreptiaceae</taxon>
        <taxon>Eutreptiella</taxon>
    </lineage>
</organism>
<dbReference type="InterPro" id="IPR036691">
    <property type="entry name" value="Endo/exonu/phosph_ase_sf"/>
</dbReference>
<accession>A0A7S1N1P0</accession>
<gene>
    <name evidence="1" type="ORF">EGYM00392_LOCUS2477</name>
</gene>
<name>A0A7S1N1P0_9EUGL</name>
<evidence type="ECO:0000313" key="1">
    <source>
        <dbReference type="EMBL" id="CAD8991434.1"/>
    </source>
</evidence>
<sequence length="234" mass="26180">MLGSHELSSEPLKLCTFNGNGIFTKVYKDTAGSESHTHRQTYISKFFIKQHISVMGSQGPHVKHLSHLNPFTGFLSSRDILSVCNISPTGNGGTAILFTNKFEVKNAWSLSPRIMFVSLLHGEGFLHNFLIAHFHHDSSLWLAQWRLLQVLNHRIPDDTILLADHNSVIVPPRDAAIGYVLMEHPKVLEARAKEVEVLASKALVDPYVDTHAGRLNCQELAGWTWGFPADPNRQ</sequence>
<protein>
    <submittedName>
        <fullName evidence="1">Uncharacterized protein</fullName>
    </submittedName>
</protein>
<reference evidence="1" key="1">
    <citation type="submission" date="2021-01" db="EMBL/GenBank/DDBJ databases">
        <authorList>
            <person name="Corre E."/>
            <person name="Pelletier E."/>
            <person name="Niang G."/>
            <person name="Scheremetjew M."/>
            <person name="Finn R."/>
            <person name="Kale V."/>
            <person name="Holt S."/>
            <person name="Cochrane G."/>
            <person name="Meng A."/>
            <person name="Brown T."/>
            <person name="Cohen L."/>
        </authorList>
    </citation>
    <scope>NUCLEOTIDE SEQUENCE</scope>
    <source>
        <strain evidence="1">NIES-381</strain>
    </source>
</reference>